<keyword evidence="2" id="KW-1185">Reference proteome</keyword>
<sequence length="82" mass="9726">MQTLSQFNPSPELMKKVYWTNRYSDRIMKLHDEAHAAFMKESEHWGSEKHLLSQQLNRRIAFRVNVLARYSSLLTTAALKFK</sequence>
<proteinExistence type="predicted"/>
<dbReference type="Proteomes" id="UP000199109">
    <property type="component" value="Unassembled WGS sequence"/>
</dbReference>
<dbReference type="AlphaFoldDB" id="A0A1G7G825"/>
<dbReference type="RefSeq" id="WP_091871132.1">
    <property type="nucleotide sequence ID" value="NZ_FNAO01000008.1"/>
</dbReference>
<organism evidence="1 2">
    <name type="scientific">Pricia antarctica</name>
    <dbReference type="NCBI Taxonomy" id="641691"/>
    <lineage>
        <taxon>Bacteria</taxon>
        <taxon>Pseudomonadati</taxon>
        <taxon>Bacteroidota</taxon>
        <taxon>Flavobacteriia</taxon>
        <taxon>Flavobacteriales</taxon>
        <taxon>Flavobacteriaceae</taxon>
        <taxon>Pricia</taxon>
    </lineage>
</organism>
<dbReference type="STRING" id="641691.SAMN05421636_10812"/>
<gene>
    <name evidence="1" type="ORF">SAMN05421636_10812</name>
</gene>
<accession>A0A1G7G825</accession>
<evidence type="ECO:0000313" key="1">
    <source>
        <dbReference type="EMBL" id="SDE84270.1"/>
    </source>
</evidence>
<dbReference type="EMBL" id="FNAO01000008">
    <property type="protein sequence ID" value="SDE84270.1"/>
    <property type="molecule type" value="Genomic_DNA"/>
</dbReference>
<evidence type="ECO:0000313" key="2">
    <source>
        <dbReference type="Proteomes" id="UP000199109"/>
    </source>
</evidence>
<protein>
    <submittedName>
        <fullName evidence="1">Uncharacterized protein</fullName>
    </submittedName>
</protein>
<reference evidence="1 2" key="1">
    <citation type="submission" date="2016-10" db="EMBL/GenBank/DDBJ databases">
        <authorList>
            <person name="de Groot N.N."/>
        </authorList>
    </citation>
    <scope>NUCLEOTIDE SEQUENCE [LARGE SCALE GENOMIC DNA]</scope>
    <source>
        <strain evidence="1 2">DSM 23421</strain>
    </source>
</reference>
<name>A0A1G7G825_9FLAO</name>